<evidence type="ECO:0000256" key="3">
    <source>
        <dbReference type="ARBA" id="ARBA00022692"/>
    </source>
</evidence>
<protein>
    <submittedName>
        <fullName evidence="8">Uncharacterized protein</fullName>
    </submittedName>
</protein>
<name>A0A9E9CCD3_9CYAN</name>
<dbReference type="GO" id="GO:0005886">
    <property type="term" value="C:plasma membrane"/>
    <property type="evidence" value="ECO:0007669"/>
    <property type="project" value="UniProtKB-SubCell"/>
</dbReference>
<dbReference type="KEGG" id="tsin:OXH18_11665"/>
<proteinExistence type="predicted"/>
<dbReference type="PANTHER" id="PTHR42688:SF1">
    <property type="entry name" value="BLR5212 PROTEIN"/>
    <property type="match status" value="1"/>
</dbReference>
<keyword evidence="2" id="KW-1003">Cell membrane</keyword>
<accession>A0A9E9CCD3</accession>
<evidence type="ECO:0000256" key="5">
    <source>
        <dbReference type="ARBA" id="ARBA00023136"/>
    </source>
</evidence>
<dbReference type="AlphaFoldDB" id="A0A9E9CCD3"/>
<reference evidence="8" key="1">
    <citation type="submission" date="2022-12" db="EMBL/GenBank/DDBJ databases">
        <title>Polyphasic identification of a Novel Hot-Spring Cyanobacterium Ocullathermofonsia sinensis gen nov. sp. nov. and Genomic Insights on its Adaptations to the Thermal Habitat.</title>
        <authorList>
            <person name="Daroch M."/>
            <person name="Tang J."/>
            <person name="Jiang Y."/>
        </authorList>
    </citation>
    <scope>NUCLEOTIDE SEQUENCE</scope>
    <source>
        <strain evidence="8">PKUAC-SCTA174</strain>
    </source>
</reference>
<organism evidence="8 9">
    <name type="scientific">Thermocoleostomius sinensis A174</name>
    <dbReference type="NCBI Taxonomy" id="2016057"/>
    <lineage>
        <taxon>Bacteria</taxon>
        <taxon>Bacillati</taxon>
        <taxon>Cyanobacteriota</taxon>
        <taxon>Cyanophyceae</taxon>
        <taxon>Oculatellales</taxon>
        <taxon>Oculatellaceae</taxon>
        <taxon>Thermocoleostomius</taxon>
    </lineage>
</organism>
<gene>
    <name evidence="8" type="ORF">OXH18_11665</name>
</gene>
<keyword evidence="7" id="KW-0732">Signal</keyword>
<keyword evidence="3 6" id="KW-0812">Transmembrane</keyword>
<dbReference type="EMBL" id="CP113797">
    <property type="protein sequence ID" value="WAL62615.1"/>
    <property type="molecule type" value="Genomic_DNA"/>
</dbReference>
<dbReference type="Proteomes" id="UP001163152">
    <property type="component" value="Chromosome"/>
</dbReference>
<feature type="chain" id="PRO_5038529106" evidence="7">
    <location>
        <begin position="24"/>
        <end position="66"/>
    </location>
</feature>
<comment type="subcellular location">
    <subcellularLocation>
        <location evidence="1">Cell membrane</location>
        <topology evidence="1">Multi-pass membrane protein</topology>
    </subcellularLocation>
</comment>
<evidence type="ECO:0000256" key="6">
    <source>
        <dbReference type="SAM" id="Phobius"/>
    </source>
</evidence>
<evidence type="ECO:0000313" key="9">
    <source>
        <dbReference type="Proteomes" id="UP001163152"/>
    </source>
</evidence>
<feature type="signal peptide" evidence="7">
    <location>
        <begin position="1"/>
        <end position="23"/>
    </location>
</feature>
<evidence type="ECO:0000256" key="2">
    <source>
        <dbReference type="ARBA" id="ARBA00022475"/>
    </source>
</evidence>
<evidence type="ECO:0000313" key="8">
    <source>
        <dbReference type="EMBL" id="WAL62615.1"/>
    </source>
</evidence>
<evidence type="ECO:0000256" key="7">
    <source>
        <dbReference type="SAM" id="SignalP"/>
    </source>
</evidence>
<feature type="transmembrane region" description="Helical" evidence="6">
    <location>
        <begin position="30"/>
        <end position="50"/>
    </location>
</feature>
<sequence length="66" mass="6324">MTHKASALKFVILLGLVSLCADATYEGGRSVAGAYLGALGASGAIVGLVAGSGELIGGSHCGYGSP</sequence>
<evidence type="ECO:0000256" key="4">
    <source>
        <dbReference type="ARBA" id="ARBA00022989"/>
    </source>
</evidence>
<keyword evidence="4 6" id="KW-1133">Transmembrane helix</keyword>
<evidence type="ECO:0000256" key="1">
    <source>
        <dbReference type="ARBA" id="ARBA00004651"/>
    </source>
</evidence>
<dbReference type="InterPro" id="IPR052425">
    <property type="entry name" value="Uncharacterized_MFS-type"/>
</dbReference>
<dbReference type="PANTHER" id="PTHR42688">
    <property type="entry name" value="CONSERVED PROTEIN"/>
    <property type="match status" value="1"/>
</dbReference>
<keyword evidence="9" id="KW-1185">Reference proteome</keyword>
<keyword evidence="5 6" id="KW-0472">Membrane</keyword>